<feature type="compositionally biased region" description="Low complexity" evidence="2">
    <location>
        <begin position="85"/>
        <end position="96"/>
    </location>
</feature>
<dbReference type="SUPFAM" id="SSF47413">
    <property type="entry name" value="lambda repressor-like DNA-binding domains"/>
    <property type="match status" value="1"/>
</dbReference>
<proteinExistence type="predicted"/>
<dbReference type="Gene3D" id="1.25.40.10">
    <property type="entry name" value="Tetratricopeptide repeat domain"/>
    <property type="match status" value="1"/>
</dbReference>
<keyword evidence="1" id="KW-0802">TPR repeat</keyword>
<evidence type="ECO:0000256" key="1">
    <source>
        <dbReference type="PROSITE-ProRule" id="PRU00339"/>
    </source>
</evidence>
<dbReference type="InterPro" id="IPR011990">
    <property type="entry name" value="TPR-like_helical_dom_sf"/>
</dbReference>
<evidence type="ECO:0000313" key="4">
    <source>
        <dbReference type="EMBL" id="SMC95083.1"/>
    </source>
</evidence>
<feature type="repeat" description="TPR" evidence="1">
    <location>
        <begin position="353"/>
        <end position="386"/>
    </location>
</feature>
<dbReference type="EMBL" id="FWYC01000007">
    <property type="protein sequence ID" value="SMC95083.1"/>
    <property type="molecule type" value="Genomic_DNA"/>
</dbReference>
<keyword evidence="4" id="KW-0238">DNA-binding</keyword>
<sequence>MATPRTELAALRGALGLSQEDLARLVGVSVGTIGRWERGQTAKLTPTLQPLLAKALRLKTVGELLRVLHPHGPSSVPNTSGAKEAAGMASSSQGMSVRGSDDLDRVHAVVPRLRRVLDAFDLPEDGPARPLEEIAADVTRINEHRLEARYGVLADQLPGLLAELARASQVVKSDEQLHQAAALRTLVFRAADGIAFKFGYLDLSARLIDLMRQSAAAANDRLLVAASEYVRTETFFANGDLATGARALVAAADAVALSNRDRPDVAAAYGSLHMRAAVVAGRRGDGRAATDHLREARHAADKVREGIYRGTAFGPHSIRIHELAVAAELRDPVGVGRASAWHPPSELPAERRSHYYIDLGRAQLNLGRHDDAYACIERAREAAPQHTREHPQVKCTLGTLLQRRPGNSRVVELAAWAGARAI</sequence>
<dbReference type="OrthoDB" id="3504495at2"/>
<dbReference type="STRING" id="40571.SAMN05660733_02863"/>
<reference evidence="5" key="1">
    <citation type="submission" date="2017-04" db="EMBL/GenBank/DDBJ databases">
        <authorList>
            <person name="Varghese N."/>
            <person name="Submissions S."/>
        </authorList>
    </citation>
    <scope>NUCLEOTIDE SEQUENCE [LARGE SCALE GENOMIC DNA]</scope>
    <source>
        <strain evidence="5">DSM 44073</strain>
    </source>
</reference>
<protein>
    <submittedName>
        <fullName evidence="4">DNA-binding transcriptional regulator, XRE-family HTH domain</fullName>
    </submittedName>
</protein>
<keyword evidence="5" id="KW-1185">Reference proteome</keyword>
<dbReference type="PROSITE" id="PS50943">
    <property type="entry name" value="HTH_CROC1"/>
    <property type="match status" value="1"/>
</dbReference>
<dbReference type="CDD" id="cd00093">
    <property type="entry name" value="HTH_XRE"/>
    <property type="match status" value="1"/>
</dbReference>
<dbReference type="RefSeq" id="WP_036014713.1">
    <property type="nucleotide sequence ID" value="NZ_FWYC01000007.1"/>
</dbReference>
<evidence type="ECO:0000313" key="5">
    <source>
        <dbReference type="Proteomes" id="UP000192840"/>
    </source>
</evidence>
<dbReference type="PROSITE" id="PS50005">
    <property type="entry name" value="TPR"/>
    <property type="match status" value="1"/>
</dbReference>
<dbReference type="SMART" id="SM00530">
    <property type="entry name" value="HTH_XRE"/>
    <property type="match status" value="1"/>
</dbReference>
<name>A0A1W2DCI5_9PSEU</name>
<dbReference type="SUPFAM" id="SSF48452">
    <property type="entry name" value="TPR-like"/>
    <property type="match status" value="1"/>
</dbReference>
<dbReference type="AlphaFoldDB" id="A0A1W2DCI5"/>
<accession>A0A1W2DCI5</accession>
<dbReference type="Gene3D" id="1.10.260.40">
    <property type="entry name" value="lambda repressor-like DNA-binding domains"/>
    <property type="match status" value="1"/>
</dbReference>
<dbReference type="InterPro" id="IPR001387">
    <property type="entry name" value="Cro/C1-type_HTH"/>
</dbReference>
<dbReference type="InterPro" id="IPR019734">
    <property type="entry name" value="TPR_rpt"/>
</dbReference>
<feature type="domain" description="HTH cro/C1-type" evidence="3">
    <location>
        <begin position="8"/>
        <end position="64"/>
    </location>
</feature>
<organism evidence="4 5">
    <name type="scientific">Lentzea albidocapillata</name>
    <dbReference type="NCBI Taxonomy" id="40571"/>
    <lineage>
        <taxon>Bacteria</taxon>
        <taxon>Bacillati</taxon>
        <taxon>Actinomycetota</taxon>
        <taxon>Actinomycetes</taxon>
        <taxon>Pseudonocardiales</taxon>
        <taxon>Pseudonocardiaceae</taxon>
        <taxon>Lentzea</taxon>
    </lineage>
</organism>
<dbReference type="InterPro" id="IPR010982">
    <property type="entry name" value="Lambda_DNA-bd_dom_sf"/>
</dbReference>
<dbReference type="GO" id="GO:0003677">
    <property type="term" value="F:DNA binding"/>
    <property type="evidence" value="ECO:0007669"/>
    <property type="project" value="UniProtKB-KW"/>
</dbReference>
<dbReference type="Proteomes" id="UP000192840">
    <property type="component" value="Unassembled WGS sequence"/>
</dbReference>
<evidence type="ECO:0000259" key="3">
    <source>
        <dbReference type="PROSITE" id="PS50943"/>
    </source>
</evidence>
<feature type="region of interest" description="Disordered" evidence="2">
    <location>
        <begin position="69"/>
        <end position="100"/>
    </location>
</feature>
<gene>
    <name evidence="4" type="ORF">SAMN05660733_02863</name>
</gene>
<evidence type="ECO:0000256" key="2">
    <source>
        <dbReference type="SAM" id="MobiDB-lite"/>
    </source>
</evidence>
<dbReference type="Pfam" id="PF01381">
    <property type="entry name" value="HTH_3"/>
    <property type="match status" value="1"/>
</dbReference>